<reference evidence="1 2" key="1">
    <citation type="journal article" date="2020" name="Cell">
        <title>Large-Scale Comparative Analyses of Tick Genomes Elucidate Their Genetic Diversity and Vector Capacities.</title>
        <authorList>
            <consortium name="Tick Genome and Microbiome Consortium (TIGMIC)"/>
            <person name="Jia N."/>
            <person name="Wang J."/>
            <person name="Shi W."/>
            <person name="Du L."/>
            <person name="Sun Y."/>
            <person name="Zhan W."/>
            <person name="Jiang J.F."/>
            <person name="Wang Q."/>
            <person name="Zhang B."/>
            <person name="Ji P."/>
            <person name="Bell-Sakyi L."/>
            <person name="Cui X.M."/>
            <person name="Yuan T.T."/>
            <person name="Jiang B.G."/>
            <person name="Yang W.F."/>
            <person name="Lam T.T."/>
            <person name="Chang Q.C."/>
            <person name="Ding S.J."/>
            <person name="Wang X.J."/>
            <person name="Zhu J.G."/>
            <person name="Ruan X.D."/>
            <person name="Zhao L."/>
            <person name="Wei J.T."/>
            <person name="Ye R.Z."/>
            <person name="Que T.C."/>
            <person name="Du C.H."/>
            <person name="Zhou Y.H."/>
            <person name="Cheng J.X."/>
            <person name="Dai P.F."/>
            <person name="Guo W.B."/>
            <person name="Han X.H."/>
            <person name="Huang E.J."/>
            <person name="Li L.F."/>
            <person name="Wei W."/>
            <person name="Gao Y.C."/>
            <person name="Liu J.Z."/>
            <person name="Shao H.Z."/>
            <person name="Wang X."/>
            <person name="Wang C.C."/>
            <person name="Yang T.C."/>
            <person name="Huo Q.B."/>
            <person name="Li W."/>
            <person name="Chen H.Y."/>
            <person name="Chen S.E."/>
            <person name="Zhou L.G."/>
            <person name="Ni X.B."/>
            <person name="Tian J.H."/>
            <person name="Sheng Y."/>
            <person name="Liu T."/>
            <person name="Pan Y.S."/>
            <person name="Xia L.Y."/>
            <person name="Li J."/>
            <person name="Zhao F."/>
            <person name="Cao W.C."/>
        </authorList>
    </citation>
    <scope>NUCLEOTIDE SEQUENCE [LARGE SCALE GENOMIC DNA]</scope>
    <source>
        <strain evidence="1">HaeL-2018</strain>
    </source>
</reference>
<name>A0A9J6H658_HAELO</name>
<dbReference type="Proteomes" id="UP000821853">
    <property type="component" value="Chromosome 9"/>
</dbReference>
<comment type="caution">
    <text evidence="1">The sequence shown here is derived from an EMBL/GenBank/DDBJ whole genome shotgun (WGS) entry which is preliminary data.</text>
</comment>
<sequence length="73" mass="8087">MESWHCIESELLLPSETHGLHEVRVDAVCFVGKMAPPTNINVSPSIRWPSEATYSPPGYADMEDDYGNIVPAQ</sequence>
<dbReference type="EMBL" id="JABSTR010000011">
    <property type="protein sequence ID" value="KAH9382319.1"/>
    <property type="molecule type" value="Genomic_DNA"/>
</dbReference>
<protein>
    <submittedName>
        <fullName evidence="1">Uncharacterized protein</fullName>
    </submittedName>
</protein>
<keyword evidence="2" id="KW-1185">Reference proteome</keyword>
<dbReference type="AlphaFoldDB" id="A0A9J6H658"/>
<gene>
    <name evidence="1" type="ORF">HPB48_013954</name>
</gene>
<organism evidence="1 2">
    <name type="scientific">Haemaphysalis longicornis</name>
    <name type="common">Bush tick</name>
    <dbReference type="NCBI Taxonomy" id="44386"/>
    <lineage>
        <taxon>Eukaryota</taxon>
        <taxon>Metazoa</taxon>
        <taxon>Ecdysozoa</taxon>
        <taxon>Arthropoda</taxon>
        <taxon>Chelicerata</taxon>
        <taxon>Arachnida</taxon>
        <taxon>Acari</taxon>
        <taxon>Parasitiformes</taxon>
        <taxon>Ixodida</taxon>
        <taxon>Ixodoidea</taxon>
        <taxon>Ixodidae</taxon>
        <taxon>Haemaphysalinae</taxon>
        <taxon>Haemaphysalis</taxon>
    </lineage>
</organism>
<evidence type="ECO:0000313" key="2">
    <source>
        <dbReference type="Proteomes" id="UP000821853"/>
    </source>
</evidence>
<proteinExistence type="predicted"/>
<evidence type="ECO:0000313" key="1">
    <source>
        <dbReference type="EMBL" id="KAH9382319.1"/>
    </source>
</evidence>
<accession>A0A9J6H658</accession>
<dbReference type="VEuPathDB" id="VectorBase:HLOH_064598"/>